<gene>
    <name evidence="2" type="ORF">HDA41_000040</name>
</gene>
<feature type="region of interest" description="Disordered" evidence="1">
    <location>
        <begin position="136"/>
        <end position="201"/>
    </location>
</feature>
<proteinExistence type="predicted"/>
<organism evidence="2 3">
    <name type="scientific">Streptomyces caelestis</name>
    <dbReference type="NCBI Taxonomy" id="36816"/>
    <lineage>
        <taxon>Bacteria</taxon>
        <taxon>Bacillati</taxon>
        <taxon>Actinomycetota</taxon>
        <taxon>Actinomycetes</taxon>
        <taxon>Kitasatosporales</taxon>
        <taxon>Streptomycetaceae</taxon>
        <taxon>Streptomyces</taxon>
    </lineage>
</organism>
<evidence type="ECO:0000313" key="2">
    <source>
        <dbReference type="EMBL" id="MBB5792076.1"/>
    </source>
</evidence>
<sequence length="271" mass="28060">MTQAAVSELDERVPGRRWTVRLDAADRGSAAVRISCSRPACADQRLPSAAAGRAAAIAHLKAHLRAAPAPRAGAYCACRAEGCHTHLPDTGRHARAEPWRCGGPVVLAVITDREGRWWQAMECCSRCAAATPGAKTAATSQASKAEDRPAPVATGTDVPQFSDRQVAAGPVPAPRSAPARRRHHRRRSPSGSSPTICGPSPCGTNSSNSVTFSAPTSSATGVVTLLGVRVSDGVPGCGGVGFWLCVYGAVGRLATPVICSQIAKRTVISAR</sequence>
<dbReference type="AlphaFoldDB" id="A0A7W9GYE5"/>
<accession>A0A7W9GYE5</accession>
<evidence type="ECO:0000313" key="3">
    <source>
        <dbReference type="Proteomes" id="UP000590647"/>
    </source>
</evidence>
<protein>
    <submittedName>
        <fullName evidence="2">Uncharacterized protein</fullName>
    </submittedName>
</protein>
<evidence type="ECO:0000256" key="1">
    <source>
        <dbReference type="SAM" id="MobiDB-lite"/>
    </source>
</evidence>
<dbReference type="EMBL" id="JACHNE010000001">
    <property type="protein sequence ID" value="MBB5792076.1"/>
    <property type="molecule type" value="Genomic_DNA"/>
</dbReference>
<keyword evidence="3" id="KW-1185">Reference proteome</keyword>
<feature type="compositionally biased region" description="Basic residues" evidence="1">
    <location>
        <begin position="178"/>
        <end position="188"/>
    </location>
</feature>
<reference evidence="2 3" key="1">
    <citation type="submission" date="2020-08" db="EMBL/GenBank/DDBJ databases">
        <title>Sequencing the genomes of 1000 actinobacteria strains.</title>
        <authorList>
            <person name="Klenk H.-P."/>
        </authorList>
    </citation>
    <scope>NUCLEOTIDE SEQUENCE [LARGE SCALE GENOMIC DNA]</scope>
    <source>
        <strain evidence="2 3">DSM 40084</strain>
    </source>
</reference>
<name>A0A7W9GYE5_9ACTN</name>
<dbReference type="Proteomes" id="UP000590647">
    <property type="component" value="Unassembled WGS sequence"/>
</dbReference>
<feature type="compositionally biased region" description="Low complexity" evidence="1">
    <location>
        <begin position="166"/>
        <end position="177"/>
    </location>
</feature>
<comment type="caution">
    <text evidence="2">The sequence shown here is derived from an EMBL/GenBank/DDBJ whole genome shotgun (WGS) entry which is preliminary data.</text>
</comment>